<dbReference type="PROSITE" id="PS50929">
    <property type="entry name" value="ABC_TM1F"/>
    <property type="match status" value="1"/>
</dbReference>
<dbReference type="GO" id="GO:0034040">
    <property type="term" value="F:ATPase-coupled lipid transmembrane transporter activity"/>
    <property type="evidence" value="ECO:0007669"/>
    <property type="project" value="TreeGrafter"/>
</dbReference>
<evidence type="ECO:0000256" key="13">
    <source>
        <dbReference type="ARBA" id="ARBA00051241"/>
    </source>
</evidence>
<proteinExistence type="inferred from homology"/>
<dbReference type="GO" id="GO:0016887">
    <property type="term" value="F:ATP hydrolysis activity"/>
    <property type="evidence" value="ECO:0007669"/>
    <property type="project" value="InterPro"/>
</dbReference>
<dbReference type="Pfam" id="PF00664">
    <property type="entry name" value="ABC_membrane"/>
    <property type="match status" value="1"/>
</dbReference>
<evidence type="ECO:0000256" key="5">
    <source>
        <dbReference type="ARBA" id="ARBA00022692"/>
    </source>
</evidence>
<dbReference type="PROSITE" id="PS50893">
    <property type="entry name" value="ABC_TRANSPORTER_2"/>
    <property type="match status" value="1"/>
</dbReference>
<comment type="subunit">
    <text evidence="15">Forms a heterodimer with CydD.</text>
</comment>
<dbReference type="SUPFAM" id="SSF90123">
    <property type="entry name" value="ABC transporter transmembrane region"/>
    <property type="match status" value="1"/>
</dbReference>
<feature type="domain" description="ABC transmembrane type-1" evidence="19">
    <location>
        <begin position="20"/>
        <end position="309"/>
    </location>
</feature>
<evidence type="ECO:0000256" key="3">
    <source>
        <dbReference type="ARBA" id="ARBA00022475"/>
    </source>
</evidence>
<dbReference type="OrthoDB" id="9802264at2"/>
<dbReference type="GO" id="GO:0034775">
    <property type="term" value="P:glutathione transmembrane transport"/>
    <property type="evidence" value="ECO:0007669"/>
    <property type="project" value="InterPro"/>
</dbReference>
<dbReference type="SMART" id="SM00382">
    <property type="entry name" value="AAA"/>
    <property type="match status" value="1"/>
</dbReference>
<accession>A0A511QQ98</accession>
<dbReference type="NCBIfam" id="TIGR02868">
    <property type="entry name" value="CydC"/>
    <property type="match status" value="1"/>
</dbReference>
<keyword evidence="6" id="KW-0547">Nucleotide-binding</keyword>
<dbReference type="CDD" id="cd18585">
    <property type="entry name" value="ABC_6TM_CydC"/>
    <property type="match status" value="1"/>
</dbReference>
<dbReference type="GO" id="GO:0005886">
    <property type="term" value="C:plasma membrane"/>
    <property type="evidence" value="ECO:0007669"/>
    <property type="project" value="UniProtKB-SubCell"/>
</dbReference>
<dbReference type="InterPro" id="IPR036640">
    <property type="entry name" value="ABC1_TM_sf"/>
</dbReference>
<comment type="catalytic activity">
    <reaction evidence="13">
        <text>L-cysteine(in) + ATP + H2O = L-cysteine(out) + ADP + phosphate + H(+)</text>
        <dbReference type="Rhea" id="RHEA:29783"/>
        <dbReference type="ChEBI" id="CHEBI:15377"/>
        <dbReference type="ChEBI" id="CHEBI:15378"/>
        <dbReference type="ChEBI" id="CHEBI:30616"/>
        <dbReference type="ChEBI" id="CHEBI:35235"/>
        <dbReference type="ChEBI" id="CHEBI:43474"/>
        <dbReference type="ChEBI" id="CHEBI:456216"/>
    </reaction>
    <physiologicalReaction direction="left-to-right" evidence="13">
        <dbReference type="Rhea" id="RHEA:29784"/>
    </physiologicalReaction>
</comment>
<feature type="transmembrane region" description="Helical" evidence="17">
    <location>
        <begin position="138"/>
        <end position="159"/>
    </location>
</feature>
<gene>
    <name evidence="20" type="ORF">VSU01S_17700</name>
</gene>
<dbReference type="Gene3D" id="3.40.50.300">
    <property type="entry name" value="P-loop containing nucleotide triphosphate hydrolases"/>
    <property type="match status" value="1"/>
</dbReference>
<evidence type="ECO:0000256" key="10">
    <source>
        <dbReference type="ARBA" id="ARBA00022989"/>
    </source>
</evidence>
<dbReference type="InterPro" id="IPR011527">
    <property type="entry name" value="ABC1_TM_dom"/>
</dbReference>
<evidence type="ECO:0000256" key="14">
    <source>
        <dbReference type="ARBA" id="ARBA00061534"/>
    </source>
</evidence>
<evidence type="ECO:0000256" key="9">
    <source>
        <dbReference type="ARBA" id="ARBA00022970"/>
    </source>
</evidence>
<dbReference type="NCBIfam" id="NF008364">
    <property type="entry name" value="PRK11160.1"/>
    <property type="match status" value="1"/>
</dbReference>
<keyword evidence="3" id="KW-1003">Cell membrane</keyword>
<keyword evidence="21" id="KW-1185">Reference proteome</keyword>
<dbReference type="InterPro" id="IPR014223">
    <property type="entry name" value="ABC_CydC/D"/>
</dbReference>
<dbReference type="EMBL" id="BJXK01000006">
    <property type="protein sequence ID" value="GEM79525.1"/>
    <property type="molecule type" value="Genomic_DNA"/>
</dbReference>
<dbReference type="GO" id="GO:0005524">
    <property type="term" value="F:ATP binding"/>
    <property type="evidence" value="ECO:0007669"/>
    <property type="project" value="UniProtKB-KW"/>
</dbReference>
<keyword evidence="9" id="KW-0029">Amino-acid transport</keyword>
<comment type="similarity">
    <text evidence="14">Belongs to the ABC transporter superfamily. Cysteine exporter (TC 3.A.1.129.1) family.</text>
</comment>
<dbReference type="GO" id="GO:0006865">
    <property type="term" value="P:amino acid transport"/>
    <property type="evidence" value="ECO:0007669"/>
    <property type="project" value="UniProtKB-KW"/>
</dbReference>
<keyword evidence="11 17" id="KW-0472">Membrane</keyword>
<dbReference type="InterPro" id="IPR003439">
    <property type="entry name" value="ABC_transporter-like_ATP-bd"/>
</dbReference>
<evidence type="ECO:0000256" key="17">
    <source>
        <dbReference type="SAM" id="Phobius"/>
    </source>
</evidence>
<name>A0A511QQ98_9VIBR</name>
<dbReference type="GO" id="GO:0140359">
    <property type="term" value="F:ABC-type transporter activity"/>
    <property type="evidence" value="ECO:0007669"/>
    <property type="project" value="InterPro"/>
</dbReference>
<comment type="caution">
    <text evidence="20">The sequence shown here is derived from an EMBL/GenBank/DDBJ whole genome shotgun (WGS) entry which is preliminary data.</text>
</comment>
<dbReference type="InterPro" id="IPR039421">
    <property type="entry name" value="Type_1_exporter"/>
</dbReference>
<dbReference type="AlphaFoldDB" id="A0A511QQ98"/>
<evidence type="ECO:0000256" key="8">
    <source>
        <dbReference type="ARBA" id="ARBA00022967"/>
    </source>
</evidence>
<keyword evidence="8" id="KW-1278">Translocase</keyword>
<evidence type="ECO:0000313" key="20">
    <source>
        <dbReference type="EMBL" id="GEM79525.1"/>
    </source>
</evidence>
<evidence type="ECO:0000256" key="15">
    <source>
        <dbReference type="ARBA" id="ARBA00063833"/>
    </source>
</evidence>
<dbReference type="InterPro" id="IPR027417">
    <property type="entry name" value="P-loop_NTPase"/>
</dbReference>
<feature type="transmembrane region" description="Helical" evidence="17">
    <location>
        <begin position="20"/>
        <end position="53"/>
    </location>
</feature>
<evidence type="ECO:0000259" key="18">
    <source>
        <dbReference type="PROSITE" id="PS50893"/>
    </source>
</evidence>
<dbReference type="Pfam" id="PF00005">
    <property type="entry name" value="ABC_tran"/>
    <property type="match status" value="1"/>
</dbReference>
<evidence type="ECO:0000256" key="7">
    <source>
        <dbReference type="ARBA" id="ARBA00022840"/>
    </source>
</evidence>
<dbReference type="PANTHER" id="PTHR24221:SF653">
    <property type="entry name" value="TRANSPORT ATP-BINDING PROTEIN CYDC"/>
    <property type="match status" value="1"/>
</dbReference>
<dbReference type="PROSITE" id="PS00211">
    <property type="entry name" value="ABC_TRANSPORTER_1"/>
    <property type="match status" value="1"/>
</dbReference>
<evidence type="ECO:0000256" key="4">
    <source>
        <dbReference type="ARBA" id="ARBA00022519"/>
    </source>
</evidence>
<dbReference type="PANTHER" id="PTHR24221">
    <property type="entry name" value="ATP-BINDING CASSETTE SUB-FAMILY B"/>
    <property type="match status" value="1"/>
</dbReference>
<feature type="domain" description="ABC transporter" evidence="18">
    <location>
        <begin position="343"/>
        <end position="576"/>
    </location>
</feature>
<evidence type="ECO:0000256" key="1">
    <source>
        <dbReference type="ARBA" id="ARBA00004429"/>
    </source>
</evidence>
<dbReference type="FunFam" id="1.20.1560.10:FF:000060">
    <property type="entry name" value="Cysteine/glutathione ABC transporter ATP-binding protein/permease CydC"/>
    <property type="match status" value="1"/>
</dbReference>
<feature type="transmembrane region" description="Helical" evidence="17">
    <location>
        <begin position="279"/>
        <end position="304"/>
    </location>
</feature>
<keyword evidence="7 20" id="KW-0067">ATP-binding</keyword>
<dbReference type="RefSeq" id="WP_119010619.1">
    <property type="nucleotide sequence ID" value="NZ_BJXK01000006.1"/>
</dbReference>
<feature type="transmembrane region" description="Helical" evidence="17">
    <location>
        <begin position="165"/>
        <end position="183"/>
    </location>
</feature>
<dbReference type="Gene3D" id="1.20.1560.10">
    <property type="entry name" value="ABC transporter type 1, transmembrane domain"/>
    <property type="match status" value="1"/>
</dbReference>
<evidence type="ECO:0000313" key="21">
    <source>
        <dbReference type="Proteomes" id="UP000321113"/>
    </source>
</evidence>
<evidence type="ECO:0000256" key="2">
    <source>
        <dbReference type="ARBA" id="ARBA00022448"/>
    </source>
</evidence>
<comment type="subcellular location">
    <subcellularLocation>
        <location evidence="1">Cell inner membrane</location>
        <topology evidence="1">Multi-pass membrane protein</topology>
    </subcellularLocation>
</comment>
<feature type="transmembrane region" description="Helical" evidence="17">
    <location>
        <begin position="244"/>
        <end position="267"/>
    </location>
</feature>
<dbReference type="InterPro" id="IPR017871">
    <property type="entry name" value="ABC_transporter-like_CS"/>
</dbReference>
<evidence type="ECO:0000256" key="16">
    <source>
        <dbReference type="ARBA" id="ARBA00071411"/>
    </source>
</evidence>
<sequence length="577" mass="63051">MRELLPYLKLYKKHWFGLSLGMILGFLTLFASIGLLTLSGWFLSAAAVAGLTIARETFNYMLPGGGVRGLAMGRTAGRWGERVVSHNATFKLLTDLRVYFYEKLTPLIPGRVGGLRDADLLNRLVADVSAMDHVYLRLVSPVILSILGITCLTGFLVWFDSDIGLTLGAILMALVLIWPVLFYKLGKGNGHRLTQNRADLRIRALDWIEGHSELLLFGAEKRYREKIDQAQMALMSNQAINAHITGLANALLLLANGMTLLLILWMSADGIGGSAPSPLIALVVFATLASVELLMPIAGAFQYLGQTLASARRLNEVIGAEPDVQFPSYTHNKVIGRDSKVAVEFSDVSFAYESNAPLAVDNLSLSVPAGSKLAILGKTGSGKSTLLQLLTRYWDVQQGDIKIGEQALTELSESELRSLISVVSQRVDVLNGTLRDNLLIAKPDADDSELAGTLSKVGLEYLMDAPGLDQWLGDGGRQLSGGEKRRIGIARAVLHDAPILLLDEPTEGLDRSTESQIMSLLEQHYQDKTVVFVTHRLVGLSKMDNVVVLEQGKLVEQGEHSELLKQNGRYFQLHQAI</sequence>
<dbReference type="Proteomes" id="UP000321113">
    <property type="component" value="Unassembled WGS sequence"/>
</dbReference>
<keyword evidence="5 17" id="KW-0812">Transmembrane</keyword>
<organism evidence="20 21">
    <name type="scientific">Vibrio superstes NBRC 103154</name>
    <dbReference type="NCBI Taxonomy" id="1219062"/>
    <lineage>
        <taxon>Bacteria</taxon>
        <taxon>Pseudomonadati</taxon>
        <taxon>Pseudomonadota</taxon>
        <taxon>Gammaproteobacteria</taxon>
        <taxon>Vibrionales</taxon>
        <taxon>Vibrionaceae</taxon>
        <taxon>Vibrio</taxon>
    </lineage>
</organism>
<dbReference type="InterPro" id="IPR003593">
    <property type="entry name" value="AAA+_ATPase"/>
</dbReference>
<evidence type="ECO:0000256" key="11">
    <source>
        <dbReference type="ARBA" id="ARBA00023136"/>
    </source>
</evidence>
<evidence type="ECO:0000259" key="19">
    <source>
        <dbReference type="PROSITE" id="PS50929"/>
    </source>
</evidence>
<comment type="catalytic activity">
    <reaction evidence="12">
        <text>glutathione(in) + ATP + H2O = glutathione(out) + ADP + phosphate + H(+)</text>
        <dbReference type="Rhea" id="RHEA:29787"/>
        <dbReference type="ChEBI" id="CHEBI:15377"/>
        <dbReference type="ChEBI" id="CHEBI:15378"/>
        <dbReference type="ChEBI" id="CHEBI:30616"/>
        <dbReference type="ChEBI" id="CHEBI:43474"/>
        <dbReference type="ChEBI" id="CHEBI:57925"/>
        <dbReference type="ChEBI" id="CHEBI:456216"/>
    </reaction>
    <physiologicalReaction direction="left-to-right" evidence="12">
        <dbReference type="Rhea" id="RHEA:29788"/>
    </physiologicalReaction>
</comment>
<evidence type="ECO:0000256" key="12">
    <source>
        <dbReference type="ARBA" id="ARBA00050301"/>
    </source>
</evidence>
<reference evidence="20 21" key="1">
    <citation type="submission" date="2019-07" db="EMBL/GenBank/DDBJ databases">
        <title>Whole genome shotgun sequence of Vibrio superstes NBRC 103154.</title>
        <authorList>
            <person name="Hosoyama A."/>
            <person name="Uohara A."/>
            <person name="Ohji S."/>
            <person name="Ichikawa N."/>
        </authorList>
    </citation>
    <scope>NUCLEOTIDE SEQUENCE [LARGE SCALE GENOMIC DNA]</scope>
    <source>
        <strain evidence="20 21">NBRC 103154</strain>
    </source>
</reference>
<evidence type="ECO:0000256" key="6">
    <source>
        <dbReference type="ARBA" id="ARBA00022741"/>
    </source>
</evidence>
<keyword evidence="2" id="KW-0813">Transport</keyword>
<keyword evidence="4" id="KW-0997">Cell inner membrane</keyword>
<dbReference type="SUPFAM" id="SSF52540">
    <property type="entry name" value="P-loop containing nucleoside triphosphate hydrolases"/>
    <property type="match status" value="1"/>
</dbReference>
<protein>
    <recommendedName>
        <fullName evidence="16">Glutathione/L-cysteine transport system ATP-binding/permease protein CydC</fullName>
    </recommendedName>
</protein>
<dbReference type="GO" id="GO:0045454">
    <property type="term" value="P:cell redox homeostasis"/>
    <property type="evidence" value="ECO:0007669"/>
    <property type="project" value="InterPro"/>
</dbReference>
<keyword evidence="10 17" id="KW-1133">Transmembrane helix</keyword>